<evidence type="ECO:0000313" key="1">
    <source>
        <dbReference type="EMBL" id="KAJ8961702.1"/>
    </source>
</evidence>
<accession>A0AAV8ZC10</accession>
<organism evidence="1 2">
    <name type="scientific">Aromia moschata</name>
    <dbReference type="NCBI Taxonomy" id="1265417"/>
    <lineage>
        <taxon>Eukaryota</taxon>
        <taxon>Metazoa</taxon>
        <taxon>Ecdysozoa</taxon>
        <taxon>Arthropoda</taxon>
        <taxon>Hexapoda</taxon>
        <taxon>Insecta</taxon>
        <taxon>Pterygota</taxon>
        <taxon>Neoptera</taxon>
        <taxon>Endopterygota</taxon>
        <taxon>Coleoptera</taxon>
        <taxon>Polyphaga</taxon>
        <taxon>Cucujiformia</taxon>
        <taxon>Chrysomeloidea</taxon>
        <taxon>Cerambycidae</taxon>
        <taxon>Cerambycinae</taxon>
        <taxon>Callichromatini</taxon>
        <taxon>Aromia</taxon>
    </lineage>
</organism>
<dbReference type="AlphaFoldDB" id="A0AAV8ZC10"/>
<proteinExistence type="predicted"/>
<keyword evidence="2" id="KW-1185">Reference proteome</keyword>
<protein>
    <submittedName>
        <fullName evidence="1">Uncharacterized protein</fullName>
    </submittedName>
</protein>
<evidence type="ECO:0000313" key="2">
    <source>
        <dbReference type="Proteomes" id="UP001162162"/>
    </source>
</evidence>
<name>A0AAV8ZC10_9CUCU</name>
<comment type="caution">
    <text evidence="1">The sequence shown here is derived from an EMBL/GenBank/DDBJ whole genome shotgun (WGS) entry which is preliminary data.</text>
</comment>
<dbReference type="EMBL" id="JAPWTK010000004">
    <property type="protein sequence ID" value="KAJ8961702.1"/>
    <property type="molecule type" value="Genomic_DNA"/>
</dbReference>
<gene>
    <name evidence="1" type="ORF">NQ318_021301</name>
</gene>
<reference evidence="1" key="1">
    <citation type="journal article" date="2023" name="Insect Mol. Biol.">
        <title>Genome sequencing provides insights into the evolution of gene families encoding plant cell wall-degrading enzymes in longhorned beetles.</title>
        <authorList>
            <person name="Shin N.R."/>
            <person name="Okamura Y."/>
            <person name="Kirsch R."/>
            <person name="Pauchet Y."/>
        </authorList>
    </citation>
    <scope>NUCLEOTIDE SEQUENCE</scope>
    <source>
        <strain evidence="1">AMC_N1</strain>
    </source>
</reference>
<sequence length="105" mass="12423">MTNTTLVEPSTVVDIHLHNTCFHSHIRGHSQRYSLQRYVTTFSTLRSQHRTFSTLKRIKTYLRNSTSQNRLNRLSMMAIPRELPISENEIIDELAKRPRRLDFVI</sequence>
<dbReference type="Proteomes" id="UP001162162">
    <property type="component" value="Unassembled WGS sequence"/>
</dbReference>